<comment type="similarity">
    <text evidence="1">Belongs to the universal stress protein A family.</text>
</comment>
<evidence type="ECO:0000259" key="4">
    <source>
        <dbReference type="Pfam" id="PF00582"/>
    </source>
</evidence>
<dbReference type="RefSeq" id="WP_168079575.1">
    <property type="nucleotide sequence ID" value="NZ_BAAAQJ010000005.1"/>
</dbReference>
<evidence type="ECO:0000256" key="3">
    <source>
        <dbReference type="ARBA" id="ARBA00022840"/>
    </source>
</evidence>
<dbReference type="PANTHER" id="PTHR46268:SF27">
    <property type="entry name" value="UNIVERSAL STRESS PROTEIN RV2623"/>
    <property type="match status" value="1"/>
</dbReference>
<evidence type="ECO:0000313" key="6">
    <source>
        <dbReference type="Proteomes" id="UP000653674"/>
    </source>
</evidence>
<dbReference type="Pfam" id="PF00582">
    <property type="entry name" value="Usp"/>
    <property type="match status" value="2"/>
</dbReference>
<dbReference type="PANTHER" id="PTHR46268">
    <property type="entry name" value="STRESS RESPONSE PROTEIN NHAX"/>
    <property type="match status" value="1"/>
</dbReference>
<evidence type="ECO:0000256" key="2">
    <source>
        <dbReference type="ARBA" id="ARBA00022741"/>
    </source>
</evidence>
<accession>A0A8J3PN26</accession>
<dbReference type="EMBL" id="BONU01000024">
    <property type="protein sequence ID" value="GIG74914.1"/>
    <property type="molecule type" value="Genomic_DNA"/>
</dbReference>
<keyword evidence="3" id="KW-0067">ATP-binding</keyword>
<dbReference type="GO" id="GO:0005524">
    <property type="term" value="F:ATP binding"/>
    <property type="evidence" value="ECO:0007669"/>
    <property type="project" value="UniProtKB-KW"/>
</dbReference>
<sequence length="292" mass="30257">MKNSVVVGADGSTRSLAAVDLAAREAALRDLPLRVVYAYLWPYVAAPPGGAPVSLSDDALRHDAERVVREAVERAHATAPSVDVTGEAIVSAPAPTLIEHSRTASLVVVGDRGLGGFTGLLVGSVAVQLAAHAACPVLVARGRTDAGGDVLVGVDGSPANEPAVGFAFEEAALRGVVLTALHAWTHPVRTEPGDMLPLVYDAGMVEAEEERVLAEALAGWRDKYPDVPVRRQLVHGHTRRALIDATERAQLAVVGSRGRGGFTGLLLGSVSQAVLHHAACPVGIVHHAAGRS</sequence>
<keyword evidence="2" id="KW-0547">Nucleotide-binding</keyword>
<name>A0A8J3PN26_9ACTN</name>
<dbReference type="AlphaFoldDB" id="A0A8J3PN26"/>
<dbReference type="Gene3D" id="3.40.50.620">
    <property type="entry name" value="HUPs"/>
    <property type="match status" value="2"/>
</dbReference>
<feature type="domain" description="UspA" evidence="4">
    <location>
        <begin position="150"/>
        <end position="286"/>
    </location>
</feature>
<proteinExistence type="inferred from homology"/>
<organism evidence="5 6">
    <name type="scientific">Planosporangium flavigriseum</name>
    <dbReference type="NCBI Taxonomy" id="373681"/>
    <lineage>
        <taxon>Bacteria</taxon>
        <taxon>Bacillati</taxon>
        <taxon>Actinomycetota</taxon>
        <taxon>Actinomycetes</taxon>
        <taxon>Micromonosporales</taxon>
        <taxon>Micromonosporaceae</taxon>
        <taxon>Planosporangium</taxon>
    </lineage>
</organism>
<dbReference type="InterPro" id="IPR006015">
    <property type="entry name" value="Universal_stress_UspA"/>
</dbReference>
<dbReference type="PRINTS" id="PR01438">
    <property type="entry name" value="UNVRSLSTRESS"/>
</dbReference>
<feature type="domain" description="UspA" evidence="4">
    <location>
        <begin position="4"/>
        <end position="141"/>
    </location>
</feature>
<dbReference type="Proteomes" id="UP000653674">
    <property type="component" value="Unassembled WGS sequence"/>
</dbReference>
<dbReference type="SUPFAM" id="SSF52402">
    <property type="entry name" value="Adenine nucleotide alpha hydrolases-like"/>
    <property type="match status" value="2"/>
</dbReference>
<keyword evidence="6" id="KW-1185">Reference proteome</keyword>
<gene>
    <name evidence="5" type="ORF">Pfl04_33180</name>
</gene>
<dbReference type="InterPro" id="IPR006016">
    <property type="entry name" value="UspA"/>
</dbReference>
<protein>
    <submittedName>
        <fullName evidence="5">Universal stress protein</fullName>
    </submittedName>
</protein>
<evidence type="ECO:0000313" key="5">
    <source>
        <dbReference type="EMBL" id="GIG74914.1"/>
    </source>
</evidence>
<dbReference type="InterPro" id="IPR014729">
    <property type="entry name" value="Rossmann-like_a/b/a_fold"/>
</dbReference>
<evidence type="ECO:0000256" key="1">
    <source>
        <dbReference type="ARBA" id="ARBA00008791"/>
    </source>
</evidence>
<reference evidence="5" key="1">
    <citation type="submission" date="2021-01" db="EMBL/GenBank/DDBJ databases">
        <title>Whole genome shotgun sequence of Planosporangium flavigriseum NBRC 105377.</title>
        <authorList>
            <person name="Komaki H."/>
            <person name="Tamura T."/>
        </authorList>
    </citation>
    <scope>NUCLEOTIDE SEQUENCE</scope>
    <source>
        <strain evidence="5">NBRC 105377</strain>
    </source>
</reference>
<comment type="caution">
    <text evidence="5">The sequence shown here is derived from an EMBL/GenBank/DDBJ whole genome shotgun (WGS) entry which is preliminary data.</text>
</comment>